<evidence type="ECO:0000256" key="4">
    <source>
        <dbReference type="ARBA" id="ARBA00020049"/>
    </source>
</evidence>
<keyword evidence="8 13" id="KW-0269">Exonuclease</keyword>
<sequence>MSEPDLVNISDLNQFLYCPRRLYYLMFYQTQGLNFYLADGRALHKRQSRRGGWYREVYLRSEALHMHGKIDVVERAGDVVVPVERKHGSRYYENDLVQLAAYAMLLEEYLGERVPFGYLYLYETNARYLIEITDLLRERVMKTVEMIRTMRVDEIPAFSDNPNKCRKCSAVTYCMPYEARLLEEV</sequence>
<keyword evidence="5 13" id="KW-0540">Nuclease</keyword>
<comment type="cofactor">
    <cofactor evidence="1">
        <name>[4Fe-4S] cluster</name>
        <dbReference type="ChEBI" id="CHEBI:49883"/>
    </cofactor>
</comment>
<comment type="function">
    <text evidence="13">CRISPR (clustered regularly interspaced short palindromic repeat) is an adaptive immune system that provides protection against mobile genetic elements (viruses, transposable elements and conjugative plasmids). CRISPR clusters contain sequences complementary to antecedent mobile elements and target invading nucleic acids. CRISPR clusters are transcribed and processed into CRISPR RNA (crRNA).</text>
</comment>
<dbReference type="GO" id="GO:0051607">
    <property type="term" value="P:defense response to virus"/>
    <property type="evidence" value="ECO:0007669"/>
    <property type="project" value="UniProtKB-KW"/>
</dbReference>
<evidence type="ECO:0000256" key="11">
    <source>
        <dbReference type="ARBA" id="ARBA00023118"/>
    </source>
</evidence>
<gene>
    <name evidence="15" type="primary">cas4</name>
    <name evidence="15" type="ORF">RJ40_11865</name>
</gene>
<keyword evidence="16" id="KW-1185">Reference proteome</keyword>
<keyword evidence="9 13" id="KW-0408">Iron</keyword>
<comment type="cofactor">
    <cofactor evidence="13">
        <name>iron-sulfur cluster</name>
        <dbReference type="ChEBI" id="CHEBI:30408"/>
    </cofactor>
</comment>
<evidence type="ECO:0000256" key="6">
    <source>
        <dbReference type="ARBA" id="ARBA00022723"/>
    </source>
</evidence>
<dbReference type="GeneID" id="76425075"/>
<protein>
    <recommendedName>
        <fullName evidence="4 13">CRISPR-associated exonuclease Cas4</fullName>
        <ecNumber evidence="3 13">3.1.12.1</ecNumber>
    </recommendedName>
</protein>
<dbReference type="EC" id="3.1.12.1" evidence="3 13"/>
<reference evidence="15" key="1">
    <citation type="journal article" date="2001" name="Int. J. Syst. Evol. Microbiol.">
        <title>Methanofollis aquaemaris sp. nov., a methanogen isolated from an aquaculture fish pond.</title>
        <authorList>
            <person name="Lai M.C."/>
            <person name="Chen S.C."/>
        </authorList>
    </citation>
    <scope>NUCLEOTIDE SEQUENCE</scope>
    <source>
        <strain evidence="15">N2F9704</strain>
    </source>
</reference>
<dbReference type="GO" id="GO:0046872">
    <property type="term" value="F:metal ion binding"/>
    <property type="evidence" value="ECO:0007669"/>
    <property type="project" value="UniProtKB-KW"/>
</dbReference>
<dbReference type="AlphaFoldDB" id="A0A8A3S8G6"/>
<evidence type="ECO:0000259" key="14">
    <source>
        <dbReference type="Pfam" id="PF01930"/>
    </source>
</evidence>
<dbReference type="InterPro" id="IPR051827">
    <property type="entry name" value="Cas4_exonuclease"/>
</dbReference>
<dbReference type="RefSeq" id="WP_265581079.1">
    <property type="nucleotide sequence ID" value="NZ_CP036172.1"/>
</dbReference>
<keyword evidence="11 13" id="KW-0051">Antiviral defense</keyword>
<evidence type="ECO:0000256" key="7">
    <source>
        <dbReference type="ARBA" id="ARBA00022801"/>
    </source>
</evidence>
<evidence type="ECO:0000313" key="16">
    <source>
        <dbReference type="Proteomes" id="UP001042704"/>
    </source>
</evidence>
<evidence type="ECO:0000256" key="5">
    <source>
        <dbReference type="ARBA" id="ARBA00022722"/>
    </source>
</evidence>
<keyword evidence="12 13" id="KW-0464">Manganese</keyword>
<evidence type="ECO:0000256" key="10">
    <source>
        <dbReference type="ARBA" id="ARBA00023014"/>
    </source>
</evidence>
<dbReference type="InterPro" id="IPR022765">
    <property type="entry name" value="Dna2/Cas4_DUF83"/>
</dbReference>
<evidence type="ECO:0000256" key="3">
    <source>
        <dbReference type="ARBA" id="ARBA00012768"/>
    </source>
</evidence>
<keyword evidence="7 13" id="KW-0378">Hydrolase</keyword>
<evidence type="ECO:0000256" key="1">
    <source>
        <dbReference type="ARBA" id="ARBA00001966"/>
    </source>
</evidence>
<dbReference type="PANTHER" id="PTHR36531:SF6">
    <property type="entry name" value="DNA REPLICATION ATP-DEPENDENT HELICASE_NUCLEASE DNA2"/>
    <property type="match status" value="1"/>
</dbReference>
<dbReference type="GO" id="GO:0004527">
    <property type="term" value="F:exonuclease activity"/>
    <property type="evidence" value="ECO:0007669"/>
    <property type="project" value="UniProtKB-KW"/>
</dbReference>
<comment type="cofactor">
    <cofactor evidence="13">
        <name>Mg(2+)</name>
        <dbReference type="ChEBI" id="CHEBI:18420"/>
    </cofactor>
    <cofactor evidence="13">
        <name>Mn(2+)</name>
        <dbReference type="ChEBI" id="CHEBI:29035"/>
    </cofactor>
    <text evidence="13">Mg(2+) or Mn(2+) required for ssDNA cleavage activity.</text>
</comment>
<dbReference type="Gene3D" id="3.90.320.10">
    <property type="match status" value="1"/>
</dbReference>
<dbReference type="KEGG" id="maqe:RJ40_11865"/>
<dbReference type="InterPro" id="IPR013343">
    <property type="entry name" value="CRISPR-assoc_prot_Cas4"/>
</dbReference>
<dbReference type="EMBL" id="CP036172">
    <property type="protein sequence ID" value="QSZ68139.1"/>
    <property type="molecule type" value="Genomic_DNA"/>
</dbReference>
<organism evidence="15 16">
    <name type="scientific">Methanofollis aquaemaris</name>
    <dbReference type="NCBI Taxonomy" id="126734"/>
    <lineage>
        <taxon>Archaea</taxon>
        <taxon>Methanobacteriati</taxon>
        <taxon>Methanobacteriota</taxon>
        <taxon>Stenosarchaea group</taxon>
        <taxon>Methanomicrobia</taxon>
        <taxon>Methanomicrobiales</taxon>
        <taxon>Methanomicrobiaceae</taxon>
        <taxon>Methanofollis</taxon>
    </lineage>
</organism>
<accession>A0A8A3S8G6</accession>
<evidence type="ECO:0000256" key="8">
    <source>
        <dbReference type="ARBA" id="ARBA00022839"/>
    </source>
</evidence>
<evidence type="ECO:0000256" key="2">
    <source>
        <dbReference type="ARBA" id="ARBA00009189"/>
    </source>
</evidence>
<evidence type="ECO:0000313" key="15">
    <source>
        <dbReference type="EMBL" id="QSZ68139.1"/>
    </source>
</evidence>
<evidence type="ECO:0000256" key="13">
    <source>
        <dbReference type="RuleBase" id="RU365022"/>
    </source>
</evidence>
<proteinExistence type="inferred from homology"/>
<dbReference type="InterPro" id="IPR011604">
    <property type="entry name" value="PDDEXK-like_dom_sf"/>
</dbReference>
<reference evidence="15" key="2">
    <citation type="submission" date="2019-02" db="EMBL/GenBank/DDBJ databases">
        <authorList>
            <person name="Chen S.-C."/>
            <person name="Chien H.-H."/>
            <person name="Lai M.-C."/>
        </authorList>
    </citation>
    <scope>NUCLEOTIDE SEQUENCE</scope>
    <source>
        <strain evidence="15">N2F9704</strain>
    </source>
</reference>
<keyword evidence="10 13" id="KW-0411">Iron-sulfur</keyword>
<keyword evidence="6 13" id="KW-0479">Metal-binding</keyword>
<dbReference type="NCBIfam" id="TIGR00372">
    <property type="entry name" value="cas4"/>
    <property type="match status" value="1"/>
</dbReference>
<evidence type="ECO:0000256" key="9">
    <source>
        <dbReference type="ARBA" id="ARBA00023004"/>
    </source>
</evidence>
<dbReference type="Pfam" id="PF01930">
    <property type="entry name" value="Cas_Cas4"/>
    <property type="match status" value="1"/>
</dbReference>
<dbReference type="Proteomes" id="UP001042704">
    <property type="component" value="Chromosome"/>
</dbReference>
<feature type="domain" description="DUF83" evidence="14">
    <location>
        <begin position="9"/>
        <end position="175"/>
    </location>
</feature>
<evidence type="ECO:0000256" key="12">
    <source>
        <dbReference type="ARBA" id="ARBA00023211"/>
    </source>
</evidence>
<name>A0A8A3S8G6_9EURY</name>
<dbReference type="PANTHER" id="PTHR36531">
    <property type="entry name" value="CRISPR-ASSOCIATED EXONUCLEASE CAS4"/>
    <property type="match status" value="1"/>
</dbReference>
<comment type="similarity">
    <text evidence="2 13">Belongs to the CRISPR-associated exonuclease Cas4 family.</text>
</comment>
<dbReference type="GO" id="GO:0051536">
    <property type="term" value="F:iron-sulfur cluster binding"/>
    <property type="evidence" value="ECO:0007669"/>
    <property type="project" value="UniProtKB-KW"/>
</dbReference>